<dbReference type="PANTHER" id="PTHR31463:SF1">
    <property type="entry name" value="MACROPHAGE-EXPRESSED GENE 1 PROTEIN"/>
    <property type="match status" value="1"/>
</dbReference>
<dbReference type="Pfam" id="PF01823">
    <property type="entry name" value="MACPF"/>
    <property type="match status" value="1"/>
</dbReference>
<feature type="domain" description="MACPF" evidence="3">
    <location>
        <begin position="15"/>
        <end position="365"/>
    </location>
</feature>
<protein>
    <recommendedName>
        <fullName evidence="3">MACPF domain-containing protein</fullName>
    </recommendedName>
</protein>
<dbReference type="InterPro" id="IPR039707">
    <property type="entry name" value="MPEG1"/>
</dbReference>
<comment type="caution">
    <text evidence="4">The sequence shown here is derived from an EMBL/GenBank/DDBJ whole genome shotgun (WGS) entry which is preliminary data.</text>
</comment>
<dbReference type="GO" id="GO:0030670">
    <property type="term" value="C:phagocytic vesicle membrane"/>
    <property type="evidence" value="ECO:0007669"/>
    <property type="project" value="UniProtKB-SubCell"/>
</dbReference>
<keyword evidence="5" id="KW-1185">Reference proteome</keyword>
<accession>A0A9D4QST3</accession>
<sequence>MCLLIFLAIGLLQATAAEFDTYDHRVHKCRQEAVGEEMRFEVLPGRGWDNLINKEMSMVFEMTYSECRKSEDGKYLLPDQVTLVPKKASSVQTHAEVMDHWDNYTSTTAHSMNIGASLSFDIPLDVPGLSVSGDISGKYSEEYQDVKTRQYQDQSITTRVQLRYIQYTAKLEEDMPFTKAFQKRIKKIAAHVALKDLGAARYDSQLLVRDFGTHVITAIDAGAALVKVDHVSKQYVSNLDDSQKSKSYQIAAKAGLSFLHLFNVGPQLHFGMDSSSSESSQSNTGYDSQITSSKISTHGGPVYKSTMSVDEWSSSLDNNLVAMDRSGAPISNFINEFTLPEVDYNSIQKVKQFVMNAVVEYYKHNVYRGCTSLDSENFSFWANVDDGSCKPPKAAYSLGGVYQTCNGDGELCNGKMIKNPKTGDYSCPSNYNSYRLSSKALSGSHTDHECHRCWIFFHCCNDVSSGTSASVDTFWCAPMTSAGQNEGYMFGGYYTSSAVNIFNQEMSCPPKYQAITILEDVTVCLSDDFEVGSGFSLPFAGFFSCDVPNPMANGSKGCPMGFSQHLLEISSSQCEFYYCIRTGALSAKGLTPIKSLPFARKPMRKHQTRKEMAYIISDDGQTWAPMDKANETIPRLLREQGIELVMSNLSPSANASEIATMSMVLSAARTPNACGNNLMANDINTTIAVSNIVTNENNSQNVENDVNATNQLTKIVVNKINATNVASNSAEYRFNANKGQNCHKTRFSL</sequence>
<dbReference type="GO" id="GO:0002250">
    <property type="term" value="P:adaptive immune response"/>
    <property type="evidence" value="ECO:0007669"/>
    <property type="project" value="UniProtKB-KW"/>
</dbReference>
<dbReference type="Proteomes" id="UP000828390">
    <property type="component" value="Unassembled WGS sequence"/>
</dbReference>
<evidence type="ECO:0000313" key="4">
    <source>
        <dbReference type="EMBL" id="KAH3842129.1"/>
    </source>
</evidence>
<dbReference type="EMBL" id="JAIWYP010000004">
    <property type="protein sequence ID" value="KAH3842129.1"/>
    <property type="molecule type" value="Genomic_DNA"/>
</dbReference>
<dbReference type="PROSITE" id="PS51412">
    <property type="entry name" value="MACPF_2"/>
    <property type="match status" value="1"/>
</dbReference>
<dbReference type="PANTHER" id="PTHR31463">
    <property type="entry name" value="MACROPHAGE-EXPRESSED GENE 1 PROTEIN"/>
    <property type="match status" value="1"/>
</dbReference>
<evidence type="ECO:0000256" key="2">
    <source>
        <dbReference type="SAM" id="SignalP"/>
    </source>
</evidence>
<evidence type="ECO:0000256" key="1">
    <source>
        <dbReference type="SAM" id="MobiDB-lite"/>
    </source>
</evidence>
<feature type="compositionally biased region" description="Polar residues" evidence="1">
    <location>
        <begin position="283"/>
        <end position="293"/>
    </location>
</feature>
<dbReference type="CDD" id="cd22579">
    <property type="entry name" value="MPEG1_P2"/>
    <property type="match status" value="1"/>
</dbReference>
<organism evidence="4 5">
    <name type="scientific">Dreissena polymorpha</name>
    <name type="common">Zebra mussel</name>
    <name type="synonym">Mytilus polymorpha</name>
    <dbReference type="NCBI Taxonomy" id="45954"/>
    <lineage>
        <taxon>Eukaryota</taxon>
        <taxon>Metazoa</taxon>
        <taxon>Spiralia</taxon>
        <taxon>Lophotrochozoa</taxon>
        <taxon>Mollusca</taxon>
        <taxon>Bivalvia</taxon>
        <taxon>Autobranchia</taxon>
        <taxon>Heteroconchia</taxon>
        <taxon>Euheterodonta</taxon>
        <taxon>Imparidentia</taxon>
        <taxon>Neoheterodontei</taxon>
        <taxon>Myida</taxon>
        <taxon>Dreissenoidea</taxon>
        <taxon>Dreissenidae</taxon>
        <taxon>Dreissena</taxon>
    </lineage>
</organism>
<keyword evidence="2" id="KW-0732">Signal</keyword>
<feature type="region of interest" description="Disordered" evidence="1">
    <location>
        <begin position="273"/>
        <end position="293"/>
    </location>
</feature>
<evidence type="ECO:0000259" key="3">
    <source>
        <dbReference type="PROSITE" id="PS51412"/>
    </source>
</evidence>
<name>A0A9D4QST3_DREPO</name>
<gene>
    <name evidence="4" type="ORF">DPMN_115617</name>
</gene>
<proteinExistence type="predicted"/>
<dbReference type="SMART" id="SM00457">
    <property type="entry name" value="MACPF"/>
    <property type="match status" value="1"/>
</dbReference>
<dbReference type="AlphaFoldDB" id="A0A9D4QST3"/>
<evidence type="ECO:0000313" key="5">
    <source>
        <dbReference type="Proteomes" id="UP000828390"/>
    </source>
</evidence>
<dbReference type="InterPro" id="IPR020864">
    <property type="entry name" value="MACPF"/>
</dbReference>
<feature type="signal peptide" evidence="2">
    <location>
        <begin position="1"/>
        <end position="17"/>
    </location>
</feature>
<reference evidence="4" key="1">
    <citation type="journal article" date="2019" name="bioRxiv">
        <title>The Genome of the Zebra Mussel, Dreissena polymorpha: A Resource for Invasive Species Research.</title>
        <authorList>
            <person name="McCartney M.A."/>
            <person name="Auch B."/>
            <person name="Kono T."/>
            <person name="Mallez S."/>
            <person name="Zhang Y."/>
            <person name="Obille A."/>
            <person name="Becker A."/>
            <person name="Abrahante J.E."/>
            <person name="Garbe J."/>
            <person name="Badalamenti J.P."/>
            <person name="Herman A."/>
            <person name="Mangelson H."/>
            <person name="Liachko I."/>
            <person name="Sullivan S."/>
            <person name="Sone E.D."/>
            <person name="Koren S."/>
            <person name="Silverstein K.A.T."/>
            <person name="Beckman K.B."/>
            <person name="Gohl D.M."/>
        </authorList>
    </citation>
    <scope>NUCLEOTIDE SEQUENCE</scope>
    <source>
        <strain evidence="4">Duluth1</strain>
        <tissue evidence="4">Whole animal</tissue>
    </source>
</reference>
<dbReference type="GO" id="GO:0045087">
    <property type="term" value="P:innate immune response"/>
    <property type="evidence" value="ECO:0007669"/>
    <property type="project" value="UniProtKB-KW"/>
</dbReference>
<reference evidence="4" key="2">
    <citation type="submission" date="2020-11" db="EMBL/GenBank/DDBJ databases">
        <authorList>
            <person name="McCartney M.A."/>
            <person name="Auch B."/>
            <person name="Kono T."/>
            <person name="Mallez S."/>
            <person name="Becker A."/>
            <person name="Gohl D.M."/>
            <person name="Silverstein K.A.T."/>
            <person name="Koren S."/>
            <person name="Bechman K.B."/>
            <person name="Herman A."/>
            <person name="Abrahante J.E."/>
            <person name="Garbe J."/>
        </authorList>
    </citation>
    <scope>NUCLEOTIDE SEQUENCE</scope>
    <source>
        <strain evidence="4">Duluth1</strain>
        <tissue evidence="4">Whole animal</tissue>
    </source>
</reference>
<feature type="chain" id="PRO_5038515906" description="MACPF domain-containing protein" evidence="2">
    <location>
        <begin position="18"/>
        <end position="749"/>
    </location>
</feature>